<feature type="domain" description="VWFC" evidence="6">
    <location>
        <begin position="27"/>
        <end position="93"/>
    </location>
</feature>
<proteinExistence type="predicted"/>
<feature type="domain" description="ShKT" evidence="8">
    <location>
        <begin position="303"/>
        <end position="337"/>
    </location>
</feature>
<dbReference type="InterPro" id="IPR013806">
    <property type="entry name" value="Kringle-like"/>
</dbReference>
<feature type="chain" id="PRO_5010328110" evidence="5">
    <location>
        <begin position="22"/>
        <end position="355"/>
    </location>
</feature>
<feature type="signal peptide" evidence="5">
    <location>
        <begin position="1"/>
        <end position="21"/>
    </location>
</feature>
<dbReference type="Gene3D" id="2.10.10.10">
    <property type="entry name" value="Fibronectin, type II, collagen-binding"/>
    <property type="match status" value="1"/>
</dbReference>
<feature type="disulfide bond" evidence="4">
    <location>
        <begin position="209"/>
        <end position="243"/>
    </location>
</feature>
<evidence type="ECO:0000256" key="1">
    <source>
        <dbReference type="ARBA" id="ARBA00022737"/>
    </source>
</evidence>
<dbReference type="PROSITE" id="PS51670">
    <property type="entry name" value="SHKT"/>
    <property type="match status" value="2"/>
</dbReference>
<gene>
    <name evidence="10" type="primary">LOC106178835</name>
</gene>
<evidence type="ECO:0000256" key="4">
    <source>
        <dbReference type="PROSITE-ProRule" id="PRU01005"/>
    </source>
</evidence>
<dbReference type="InterPro" id="IPR000562">
    <property type="entry name" value="FN_type2_dom"/>
</dbReference>
<organism evidence="9 10">
    <name type="scientific">Lingula anatina</name>
    <name type="common">Brachiopod</name>
    <name type="synonym">Lingula unguis</name>
    <dbReference type="NCBI Taxonomy" id="7574"/>
    <lineage>
        <taxon>Eukaryota</taxon>
        <taxon>Metazoa</taxon>
        <taxon>Spiralia</taxon>
        <taxon>Lophotrochozoa</taxon>
        <taxon>Brachiopoda</taxon>
        <taxon>Linguliformea</taxon>
        <taxon>Lingulata</taxon>
        <taxon>Lingulida</taxon>
        <taxon>Linguloidea</taxon>
        <taxon>Lingulidae</taxon>
        <taxon>Lingula</taxon>
    </lineage>
</organism>
<dbReference type="CDD" id="cd00062">
    <property type="entry name" value="FN2"/>
    <property type="match status" value="1"/>
</dbReference>
<evidence type="ECO:0000313" key="9">
    <source>
        <dbReference type="Proteomes" id="UP000085678"/>
    </source>
</evidence>
<dbReference type="SUPFAM" id="SSF57440">
    <property type="entry name" value="Kringle-like"/>
    <property type="match status" value="1"/>
</dbReference>
<sequence length="355" mass="38317">MAASWYLVLVVSLAGVMLANSQSTDTEKCTYGGREYVQGEQWVADGCGLTCYCSSAALNASFCFDKCQKFTHLPEGCKMEVTAGECCPRPKCDWMGKCTYKNKAYDQDEEWDDGCDYRCKCVDSTNSFVQCRSKCPTYTSIPSHCQLVSVPNKCCKELSCTGASGTGVQVVPAGGSTGNGGNPSGAGQSSGVKDNFVPPAVVVPNEPPCKDIRDDCPSFTRYACYGQYTSWAKTNCARFCGYCPTTGGNSKGAPCWFPYIYNGENVTTCVLTGNNQPWCATTGSYDKDTKWGNCHSSMMDAFCSNKVSNCGLYGKSACQGGFEEWGKTNCARYCGWCDVVQTPKVNTPQVRPALG</sequence>
<dbReference type="PRINTS" id="PR00013">
    <property type="entry name" value="FNTYPEII"/>
</dbReference>
<dbReference type="OrthoDB" id="6228768at2759"/>
<dbReference type="InterPro" id="IPR036943">
    <property type="entry name" value="FN_type2_sf"/>
</dbReference>
<feature type="disulfide bond" evidence="4">
    <location>
        <begin position="303"/>
        <end position="337"/>
    </location>
</feature>
<dbReference type="FunFam" id="2.10.10.10:FF:000009">
    <property type="entry name" value="Epididymal sperm-binding protein 1"/>
    <property type="match status" value="1"/>
</dbReference>
<dbReference type="SMART" id="SM00059">
    <property type="entry name" value="FN2"/>
    <property type="match status" value="1"/>
</dbReference>
<feature type="domain" description="Fibronectin type-II" evidence="7">
    <location>
        <begin position="250"/>
        <end position="296"/>
    </location>
</feature>
<keyword evidence="1" id="KW-0677">Repeat</keyword>
<name>A0A1S3K553_LINAN</name>
<reference evidence="10" key="1">
    <citation type="submission" date="2025-08" db="UniProtKB">
        <authorList>
            <consortium name="RefSeq"/>
        </authorList>
    </citation>
    <scope>IDENTIFICATION</scope>
    <source>
        <tissue evidence="10">Gonads</tissue>
    </source>
</reference>
<keyword evidence="9" id="KW-1185">Reference proteome</keyword>
<dbReference type="GeneID" id="106178835"/>
<dbReference type="PROSITE" id="PS50184">
    <property type="entry name" value="VWFC_2"/>
    <property type="match status" value="1"/>
</dbReference>
<evidence type="ECO:0000256" key="2">
    <source>
        <dbReference type="ARBA" id="ARBA00023157"/>
    </source>
</evidence>
<dbReference type="AlphaFoldDB" id="A0A1S3K553"/>
<dbReference type="STRING" id="7574.A0A1S3K553"/>
<evidence type="ECO:0000313" key="10">
    <source>
        <dbReference type="RefSeq" id="XP_013417637.1"/>
    </source>
</evidence>
<dbReference type="Pfam" id="PF00040">
    <property type="entry name" value="fn2"/>
    <property type="match status" value="1"/>
</dbReference>
<dbReference type="Proteomes" id="UP000085678">
    <property type="component" value="Unplaced"/>
</dbReference>
<keyword evidence="5" id="KW-0732">Signal</keyword>
<dbReference type="RefSeq" id="XP_013417637.1">
    <property type="nucleotide sequence ID" value="XM_013562183.2"/>
</dbReference>
<dbReference type="InterPro" id="IPR001007">
    <property type="entry name" value="VWF_dom"/>
</dbReference>
<evidence type="ECO:0000259" key="7">
    <source>
        <dbReference type="PROSITE" id="PS51092"/>
    </source>
</evidence>
<dbReference type="InParanoid" id="A0A1S3K553"/>
<accession>A0A1S3K553</accession>
<protein>
    <submittedName>
        <fullName evidence="10">Fibronectin-like</fullName>
    </submittedName>
</protein>
<dbReference type="PROSITE" id="PS51092">
    <property type="entry name" value="FN2_2"/>
    <property type="match status" value="1"/>
</dbReference>
<evidence type="ECO:0000259" key="6">
    <source>
        <dbReference type="PROSITE" id="PS50184"/>
    </source>
</evidence>
<evidence type="ECO:0000259" key="8">
    <source>
        <dbReference type="PROSITE" id="PS51670"/>
    </source>
</evidence>
<evidence type="ECO:0000256" key="3">
    <source>
        <dbReference type="PROSITE-ProRule" id="PRU00479"/>
    </source>
</evidence>
<dbReference type="SMART" id="SM00254">
    <property type="entry name" value="ShKT"/>
    <property type="match status" value="2"/>
</dbReference>
<dbReference type="KEGG" id="lak:106178835"/>
<feature type="domain" description="ShKT" evidence="8">
    <location>
        <begin position="209"/>
        <end position="243"/>
    </location>
</feature>
<evidence type="ECO:0000256" key="5">
    <source>
        <dbReference type="SAM" id="SignalP"/>
    </source>
</evidence>
<dbReference type="SMART" id="SM00214">
    <property type="entry name" value="VWC"/>
    <property type="match status" value="2"/>
</dbReference>
<keyword evidence="2 4" id="KW-1015">Disulfide bond</keyword>
<comment type="caution">
    <text evidence="3">Lacks conserved residue(s) required for the propagation of feature annotation.</text>
</comment>
<dbReference type="InterPro" id="IPR003582">
    <property type="entry name" value="ShKT_dom"/>
</dbReference>